<dbReference type="eggNOG" id="KOG1808">
    <property type="taxonomic scope" value="Eukaryota"/>
</dbReference>
<dbReference type="Gene3D" id="3.40.50.300">
    <property type="entry name" value="P-loop containing nucleotide triphosphate hydrolases"/>
    <property type="match status" value="3"/>
</dbReference>
<dbReference type="KEGG" id="mbr:MONBRDRAFT_14058"/>
<dbReference type="SUPFAM" id="SSF52540">
    <property type="entry name" value="P-loop containing nucleoside triphosphate hydrolases"/>
    <property type="match status" value="3"/>
</dbReference>
<dbReference type="GO" id="GO:0016887">
    <property type="term" value="F:ATP hydrolysis activity"/>
    <property type="evidence" value="ECO:0007669"/>
    <property type="project" value="InterPro"/>
</dbReference>
<dbReference type="Proteomes" id="UP000001357">
    <property type="component" value="Unassembled WGS sequence"/>
</dbReference>
<dbReference type="Gene3D" id="3.40.50.410">
    <property type="entry name" value="von Willebrand factor, type A domain"/>
    <property type="match status" value="1"/>
</dbReference>
<dbReference type="PANTHER" id="PTHR21610">
    <property type="entry name" value="VON WILLEBRAND FACTOR A DOMAIN-CONTAINING PROTEIN 8"/>
    <property type="match status" value="1"/>
</dbReference>
<evidence type="ECO:0000256" key="1">
    <source>
        <dbReference type="SAM" id="MobiDB-lite"/>
    </source>
</evidence>
<dbReference type="SUPFAM" id="SSF53300">
    <property type="entry name" value="vWA-like"/>
    <property type="match status" value="1"/>
</dbReference>
<organism evidence="3 4">
    <name type="scientific">Monosiga brevicollis</name>
    <name type="common">Choanoflagellate</name>
    <dbReference type="NCBI Taxonomy" id="81824"/>
    <lineage>
        <taxon>Eukaryota</taxon>
        <taxon>Choanoflagellata</taxon>
        <taxon>Craspedida</taxon>
        <taxon>Salpingoecidae</taxon>
        <taxon>Monosiga</taxon>
    </lineage>
</organism>
<dbReference type="Pfam" id="PF07728">
    <property type="entry name" value="AAA_5"/>
    <property type="match status" value="3"/>
</dbReference>
<proteinExistence type="predicted"/>
<dbReference type="RefSeq" id="XP_001742665.1">
    <property type="nucleotide sequence ID" value="XM_001742613.1"/>
</dbReference>
<dbReference type="GO" id="GO:0005524">
    <property type="term" value="F:ATP binding"/>
    <property type="evidence" value="ECO:0007669"/>
    <property type="project" value="InterPro"/>
</dbReference>
<feature type="domain" description="VWFA" evidence="2">
    <location>
        <begin position="1182"/>
        <end position="1370"/>
    </location>
</feature>
<dbReference type="PANTHER" id="PTHR21610:SF9">
    <property type="entry name" value="VON WILLEBRAND FACTOR A DOMAIN-CONTAINING PROTEIN 8"/>
    <property type="match status" value="1"/>
</dbReference>
<protein>
    <recommendedName>
        <fullName evidence="2">VWFA domain-containing protein</fullName>
    </recommendedName>
</protein>
<feature type="compositionally biased region" description="Gly residues" evidence="1">
    <location>
        <begin position="1036"/>
        <end position="1045"/>
    </location>
</feature>
<dbReference type="InterPro" id="IPR027417">
    <property type="entry name" value="P-loop_NTPase"/>
</dbReference>
<feature type="region of interest" description="Disordered" evidence="1">
    <location>
        <begin position="1015"/>
        <end position="1045"/>
    </location>
</feature>
<dbReference type="CDD" id="cd00009">
    <property type="entry name" value="AAA"/>
    <property type="match status" value="1"/>
</dbReference>
<dbReference type="InterPro" id="IPR036465">
    <property type="entry name" value="vWFA_dom_sf"/>
</dbReference>
<dbReference type="STRING" id="81824.A9UPN7"/>
<dbReference type="InterPro" id="IPR003593">
    <property type="entry name" value="AAA+_ATPase"/>
</dbReference>
<sequence length="1371" mass="152142">MGRRVVRAVAQSSFTRRSVHNEPDLLRLGGVEARRNPAAGQTRLPVRFLPAPPAQSPAFLRHLRWMLQKDILRQDMFLIGPPGAARRRLALAFCEALHREVEYVALTRDTTENDLKQRKELRGNAVVYEDQCAVRAARHGRVLVLDGIEKAERNLLPLLNNLLENREMHLEDGTFLVSPERYKVLQGSMSEARANAYQNSLIPVHEDFRVIALGLPSPPYPGHPLDPPLRSRFQARWIDGLADEHLRQKLAQFPRAKALSVPVPFLNSDTKLQRASTSGLQLPVAADTAHLRLAEAARLLGSDFDPHAALLHALPYSLMTSPAGAALLRDGLQSFHVTPIQKLRAELIHSPNQVTILRTAHAEVALSSGSGPALESHRPAFTSLPAHEDLLQEMFLSHATGDLCLVGPSGCGKSMVAEEFCRRLAIPFDELLLHKELTLRELLQTRTTDQAGNSCWQDAKLVQAVKNGRVVLMDGIHRLHPSVLGALQSLIHDRDFHLPSGTHLMSRERWEALAELTGLDPASPTLHGVELIHPSFRIVALAEPDIKGAAGKNWITEEIASLFEWHICQPLCKEDQLALLGNTDPEAAVRIHGAMQRLHDGAGDGVLASSLKFSTRMMLRIAHRVALFDGVDLRREVWLIERLTLAKYLPSVVRDELQRLLPPAISWVPIGSSDLQLDVPTLEVTDAAVRIGDVSLPIKKDGDTSRVPHTVFYPNESHLRVMNEIMKDLISGEPTLLIGNQGVGKNKIVDGLLQLLQRPREYLQLHRDSTVESLSQTPTIENGQLVYEDSPLIRAVREGSVLVIDEADKASTDVTGTLKTFVETGLFHLPDGRMIVPHGTAASDAQANEIRTHPDFRLIVLANRPGYPFLGNDFFSTLGDLFSCHAVENPGREAELKMLQAYAPAVDASVLEKLASAFAELRQMSETGQLDYPFSLRELVSIARHINAFPEDGVEGAINNVLDFDSKSIEKRNKVVEIIRRHGVPYHGTGQIRLQPLKKFDGPLRMEYDRYSGLDTSGPKHGKVDEKNQPHVGGNTWAGGTGGRDTAGLGGKGGPYRLDAGHDIHQLSDEEKAAVPEHIQEAAREMGRKAFADRLREIGMSEHEAEVYHRFVDSVRPQIGELRELIASLRSSGKERAWLRHQAHGDLDDNKLIDGLAGEQAVYRRRVEQETEHFGEQQAPKRVTVLADVSASMYRFNSMDQRLQRAMECACMLMEGMRDANEERLAWQLIGHSGDSDWIPFVTNETKPASDADRLKLLKQMMAHSQFCWPGDNTLPATAKAIQQLASEEADERFVILLTDANLERYGIPASELAHILNSDPDVKAFVVMIGGTLHDQAETLRRELPAGKSFVCLETQDLPSILQQIFSTVI</sequence>
<evidence type="ECO:0000313" key="4">
    <source>
        <dbReference type="Proteomes" id="UP000001357"/>
    </source>
</evidence>
<gene>
    <name evidence="3" type="ORF">MONBRDRAFT_14058</name>
</gene>
<dbReference type="InterPro" id="IPR011704">
    <property type="entry name" value="ATPase_dyneun-rel_AAA"/>
</dbReference>
<dbReference type="InterPro" id="IPR039891">
    <property type="entry name" value="VWA8"/>
</dbReference>
<dbReference type="PROSITE" id="PS50234">
    <property type="entry name" value="VWFA"/>
    <property type="match status" value="1"/>
</dbReference>
<accession>A9UPN7</accession>
<evidence type="ECO:0000313" key="3">
    <source>
        <dbReference type="EMBL" id="EDQ92903.1"/>
    </source>
</evidence>
<dbReference type="GO" id="GO:0005737">
    <property type="term" value="C:cytoplasm"/>
    <property type="evidence" value="ECO:0000318"/>
    <property type="project" value="GO_Central"/>
</dbReference>
<dbReference type="OMA" id="GTHIVHP"/>
<reference evidence="3 4" key="1">
    <citation type="journal article" date="2008" name="Nature">
        <title>The genome of the choanoflagellate Monosiga brevicollis and the origin of metazoans.</title>
        <authorList>
            <consortium name="JGI Sequencing"/>
            <person name="King N."/>
            <person name="Westbrook M.J."/>
            <person name="Young S.L."/>
            <person name="Kuo A."/>
            <person name="Abedin M."/>
            <person name="Chapman J."/>
            <person name="Fairclough S."/>
            <person name="Hellsten U."/>
            <person name="Isogai Y."/>
            <person name="Letunic I."/>
            <person name="Marr M."/>
            <person name="Pincus D."/>
            <person name="Putnam N."/>
            <person name="Rokas A."/>
            <person name="Wright K.J."/>
            <person name="Zuzow R."/>
            <person name="Dirks W."/>
            <person name="Good M."/>
            <person name="Goodstein D."/>
            <person name="Lemons D."/>
            <person name="Li W."/>
            <person name="Lyons J.B."/>
            <person name="Morris A."/>
            <person name="Nichols S."/>
            <person name="Richter D.J."/>
            <person name="Salamov A."/>
            <person name="Bork P."/>
            <person name="Lim W.A."/>
            <person name="Manning G."/>
            <person name="Miller W.T."/>
            <person name="McGinnis W."/>
            <person name="Shapiro H."/>
            <person name="Tjian R."/>
            <person name="Grigoriev I.V."/>
            <person name="Rokhsar D."/>
        </authorList>
    </citation>
    <scope>NUCLEOTIDE SEQUENCE [LARGE SCALE GENOMIC DNA]</scope>
    <source>
        <strain evidence="4">MX1 / ATCC 50154</strain>
    </source>
</reference>
<dbReference type="EMBL" id="CH991543">
    <property type="protein sequence ID" value="EDQ92903.1"/>
    <property type="molecule type" value="Genomic_DNA"/>
</dbReference>
<dbReference type="FunCoup" id="A9UPN7">
    <property type="interactions" value="930"/>
</dbReference>
<dbReference type="SMART" id="SM00382">
    <property type="entry name" value="AAA"/>
    <property type="match status" value="3"/>
</dbReference>
<evidence type="ECO:0000259" key="2">
    <source>
        <dbReference type="PROSITE" id="PS50234"/>
    </source>
</evidence>
<dbReference type="FunFam" id="3.40.50.300:FF:000587">
    <property type="entry name" value="von Willebrand factor A domain containing 8"/>
    <property type="match status" value="1"/>
</dbReference>
<dbReference type="InterPro" id="IPR002035">
    <property type="entry name" value="VWF_A"/>
</dbReference>
<dbReference type="InParanoid" id="A9UPN7"/>
<name>A9UPN7_MONBE</name>
<dbReference type="GeneID" id="5888042"/>
<dbReference type="SMART" id="SM00327">
    <property type="entry name" value="VWA"/>
    <property type="match status" value="1"/>
</dbReference>
<keyword evidence="4" id="KW-1185">Reference proteome</keyword>